<dbReference type="eggNOG" id="KOG3683">
    <property type="taxonomic scope" value="Eukaryota"/>
</dbReference>
<dbReference type="InterPro" id="IPR049363">
    <property type="entry name" value="RMI1_N"/>
</dbReference>
<dbReference type="HOGENOM" id="CLU_093893_0_0_1"/>
<dbReference type="STRING" id="675120.N1PCI0"/>
<accession>N1PCI0</accession>
<dbReference type="PANTHER" id="PTHR14790:SF15">
    <property type="entry name" value="RECQ-MEDIATED GENOME INSTABILITY PROTEIN 1"/>
    <property type="match status" value="1"/>
</dbReference>
<dbReference type="AlphaFoldDB" id="N1PCI0"/>
<dbReference type="Pfam" id="PF21000">
    <property type="entry name" value="RMI1_N_N"/>
    <property type="match status" value="1"/>
</dbReference>
<reference evidence="6" key="1">
    <citation type="journal article" date="2012" name="PLoS Genet.">
        <title>The genomes of the fungal plant pathogens Cladosporium fulvum and Dothistroma septosporum reveal adaptation to different hosts and lifestyles but also signatures of common ancestry.</title>
        <authorList>
            <person name="de Wit P.J.G.M."/>
            <person name="van der Burgt A."/>
            <person name="Oekmen B."/>
            <person name="Stergiopoulos I."/>
            <person name="Abd-Elsalam K.A."/>
            <person name="Aerts A.L."/>
            <person name="Bahkali A.H."/>
            <person name="Beenen H.G."/>
            <person name="Chettri P."/>
            <person name="Cox M.P."/>
            <person name="Datema E."/>
            <person name="de Vries R.P."/>
            <person name="Dhillon B."/>
            <person name="Ganley A.R."/>
            <person name="Griffiths S.A."/>
            <person name="Guo Y."/>
            <person name="Hamelin R.C."/>
            <person name="Henrissat B."/>
            <person name="Kabir M.S."/>
            <person name="Jashni M.K."/>
            <person name="Kema G."/>
            <person name="Klaubauf S."/>
            <person name="Lapidus A."/>
            <person name="Levasseur A."/>
            <person name="Lindquist E."/>
            <person name="Mehrabi R."/>
            <person name="Ohm R.A."/>
            <person name="Owen T.J."/>
            <person name="Salamov A."/>
            <person name="Schwelm A."/>
            <person name="Schijlen E."/>
            <person name="Sun H."/>
            <person name="van den Burg H.A."/>
            <person name="van Ham R.C.H.J."/>
            <person name="Zhang S."/>
            <person name="Goodwin S.B."/>
            <person name="Grigoriev I.V."/>
            <person name="Collemare J."/>
            <person name="Bradshaw R.E."/>
        </authorList>
    </citation>
    <scope>NUCLEOTIDE SEQUENCE [LARGE SCALE GENOMIC DNA]</scope>
    <source>
        <strain evidence="6">NZE10 / CBS 128990</strain>
    </source>
</reference>
<organism evidence="5 6">
    <name type="scientific">Dothistroma septosporum (strain NZE10 / CBS 128990)</name>
    <name type="common">Red band needle blight fungus</name>
    <name type="synonym">Mycosphaerella pini</name>
    <dbReference type="NCBI Taxonomy" id="675120"/>
    <lineage>
        <taxon>Eukaryota</taxon>
        <taxon>Fungi</taxon>
        <taxon>Dikarya</taxon>
        <taxon>Ascomycota</taxon>
        <taxon>Pezizomycotina</taxon>
        <taxon>Dothideomycetes</taxon>
        <taxon>Dothideomycetidae</taxon>
        <taxon>Mycosphaerellales</taxon>
        <taxon>Mycosphaerellaceae</taxon>
        <taxon>Dothistroma</taxon>
    </lineage>
</organism>
<dbReference type="Gene3D" id="2.40.50.770">
    <property type="entry name" value="RecQ-mediated genome instability protein Rmi1, C-terminal domain"/>
    <property type="match status" value="1"/>
</dbReference>
<evidence type="ECO:0000259" key="4">
    <source>
        <dbReference type="Pfam" id="PF21000"/>
    </source>
</evidence>
<dbReference type="Pfam" id="PF08585">
    <property type="entry name" value="RMI1_N_C"/>
    <property type="match status" value="1"/>
</dbReference>
<reference evidence="5 6" key="2">
    <citation type="journal article" date="2012" name="PLoS Pathog.">
        <title>Diverse lifestyles and strategies of plant pathogenesis encoded in the genomes of eighteen Dothideomycetes fungi.</title>
        <authorList>
            <person name="Ohm R.A."/>
            <person name="Feau N."/>
            <person name="Henrissat B."/>
            <person name="Schoch C.L."/>
            <person name="Horwitz B.A."/>
            <person name="Barry K.W."/>
            <person name="Condon B.J."/>
            <person name="Copeland A.C."/>
            <person name="Dhillon B."/>
            <person name="Glaser F."/>
            <person name="Hesse C.N."/>
            <person name="Kosti I."/>
            <person name="LaButti K."/>
            <person name="Lindquist E.A."/>
            <person name="Lucas S."/>
            <person name="Salamov A.A."/>
            <person name="Bradshaw R.E."/>
            <person name="Ciuffetti L."/>
            <person name="Hamelin R.C."/>
            <person name="Kema G.H.J."/>
            <person name="Lawrence C."/>
            <person name="Scott J.A."/>
            <person name="Spatafora J.W."/>
            <person name="Turgeon B.G."/>
            <person name="de Wit P.J.G.M."/>
            <person name="Zhong S."/>
            <person name="Goodwin S.B."/>
            <person name="Grigoriev I.V."/>
        </authorList>
    </citation>
    <scope>NUCLEOTIDE SEQUENCE [LARGE SCALE GENOMIC DNA]</scope>
    <source>
        <strain evidence="6">NZE10 / CBS 128990</strain>
    </source>
</reference>
<gene>
    <name evidence="5" type="ORF">DOTSEDRAFT_74868</name>
</gene>
<evidence type="ECO:0000259" key="3">
    <source>
        <dbReference type="Pfam" id="PF08585"/>
    </source>
</evidence>
<evidence type="ECO:0000256" key="1">
    <source>
        <dbReference type="ARBA" id="ARBA00006395"/>
    </source>
</evidence>
<dbReference type="OMA" id="MTSPDQI"/>
<protein>
    <recommendedName>
        <fullName evidence="2">RecQ-mediated genome instability protein 1</fullName>
    </recommendedName>
</protein>
<name>N1PCI0_DOTSN</name>
<dbReference type="GO" id="GO:0000712">
    <property type="term" value="P:resolution of meiotic recombination intermediates"/>
    <property type="evidence" value="ECO:0007669"/>
    <property type="project" value="TreeGrafter"/>
</dbReference>
<feature type="domain" description="RMI1 N-terminal" evidence="4">
    <location>
        <begin position="19"/>
        <end position="63"/>
    </location>
</feature>
<dbReference type="GO" id="GO:0016604">
    <property type="term" value="C:nuclear body"/>
    <property type="evidence" value="ECO:0007669"/>
    <property type="project" value="TreeGrafter"/>
</dbReference>
<feature type="domain" description="RecQ mediated genome instability protein 1 OB-fold" evidence="3">
    <location>
        <begin position="72"/>
        <end position="222"/>
    </location>
</feature>
<dbReference type="Proteomes" id="UP000016933">
    <property type="component" value="Unassembled WGS sequence"/>
</dbReference>
<evidence type="ECO:0000313" key="6">
    <source>
        <dbReference type="Proteomes" id="UP000016933"/>
    </source>
</evidence>
<keyword evidence="6" id="KW-1185">Reference proteome</keyword>
<dbReference type="EMBL" id="KB446544">
    <property type="protein sequence ID" value="EME40193.1"/>
    <property type="molecule type" value="Genomic_DNA"/>
</dbReference>
<dbReference type="InterPro" id="IPR042470">
    <property type="entry name" value="RMI1_N_C_sf"/>
</dbReference>
<dbReference type="GO" id="GO:0031422">
    <property type="term" value="C:RecQ family helicase-topoisomerase III complex"/>
    <property type="evidence" value="ECO:0007669"/>
    <property type="project" value="TreeGrafter"/>
</dbReference>
<dbReference type="SMART" id="SM01161">
    <property type="entry name" value="DUF1767"/>
    <property type="match status" value="1"/>
</dbReference>
<dbReference type="GO" id="GO:0000724">
    <property type="term" value="P:double-strand break repair via homologous recombination"/>
    <property type="evidence" value="ECO:0007669"/>
    <property type="project" value="TreeGrafter"/>
</dbReference>
<proteinExistence type="inferred from homology"/>
<evidence type="ECO:0000313" key="5">
    <source>
        <dbReference type="EMBL" id="EME40193.1"/>
    </source>
</evidence>
<evidence type="ECO:0000256" key="2">
    <source>
        <dbReference type="ARBA" id="ARBA00018987"/>
    </source>
</evidence>
<comment type="similarity">
    <text evidence="1">Belongs to the RMI1 family.</text>
</comment>
<dbReference type="OrthoDB" id="3907166at2759"/>
<sequence>MPPSTGDMEQITTEIVNALAAKHIPPTQQWLQHFSQSIRLNTPMPALQKTAEFRLLGTDITSSLQSSVRSVFPAGIASPEVKEQRIPGPVPVQVLDIDDIGHSRWSQVEAIEMEERGETRKGHEVIRVVPDEDNADPALTANSGAGGPSGPHKLLLQDIKGNKVYAFELESVNGIDSSLAIGSKMVLRDFVVARGVIMLTARGTDVLGGKIDAWDKQWKEDRKRVLKEKAGWTENRTANLVD</sequence>
<dbReference type="InterPro" id="IPR013894">
    <property type="entry name" value="RMI1_OB"/>
</dbReference>
<dbReference type="PANTHER" id="PTHR14790">
    <property type="entry name" value="RECQ-MEDIATED GENOME INSTABILITY PROTEIN 1 RMI1"/>
    <property type="match status" value="1"/>
</dbReference>